<feature type="domain" description="UvrD-like helicase C-terminal" evidence="3">
    <location>
        <begin position="514"/>
        <end position="554"/>
    </location>
</feature>
<dbReference type="InterPro" id="IPR027785">
    <property type="entry name" value="UvrD-like_helicase_C"/>
</dbReference>
<protein>
    <submittedName>
        <fullName evidence="4">NERD domain protein</fullName>
    </submittedName>
</protein>
<sequence>MARMMPSYIDEKSPPGERDVFNMLSGGPEDWAVMHSLDLAPWNRDLRTEIDFVVIVPDTGILCIEVKSHREIGFDGSNWTPADIRRSPFKQASDARYTFYRKLKELAPRFRHVPVVHLCIFPNAFFVLQPNMSVAESELMDSRTFGNCSSSSAFCYELKRRMRASINADGNLFLPGSPLSTHALDDLIKCCIPIQKRRPDCRESIRYREQELEALLSIQQKPVFRLAEYNERIIVSGGAGTGKSLVAFELARRYAESGERVALLCFNSLFGSWLNRKMDAVQPQLPNLVVGRIFRVLTKMAGIIPPENLDSDYWEKVLPLLLEERLTDPDMKAMVAFDRLVVDEAQDILSRPLLMNCLFTFLTGGIRDGKHVLFGDFQNQVLASRDMLDQSLNRLEREARPARWHLSENCRNYRIVARTSIGLSGLDDNVYSGFLRVGGSIGNFDIDFYSSDIEQAAILSNWLKEFRKTGYKPEDITILSFFSDAKSLAGRGMVQGWQFASLWQDAINRIHYGSVHAFKGMENKIIILTDVFLTEKGFKRDLFYTGMTRSTESIRILCHETSKDILSGWMKTGGSGHE</sequence>
<evidence type="ECO:0000259" key="3">
    <source>
        <dbReference type="Pfam" id="PF13538"/>
    </source>
</evidence>
<dbReference type="HOGENOM" id="CLU_024502_0_0_10"/>
<organism evidence="4">
    <name type="scientific">Chlorobium phaeobacteroides (strain BS1)</name>
    <dbReference type="NCBI Taxonomy" id="331678"/>
    <lineage>
        <taxon>Bacteria</taxon>
        <taxon>Pseudomonadati</taxon>
        <taxon>Chlorobiota</taxon>
        <taxon>Chlorobiia</taxon>
        <taxon>Chlorobiales</taxon>
        <taxon>Chlorobiaceae</taxon>
        <taxon>Chlorobium/Pelodictyon group</taxon>
        <taxon>Chlorobium</taxon>
    </lineage>
</organism>
<dbReference type="EMBL" id="CP001101">
    <property type="protein sequence ID" value="ACE04344.1"/>
    <property type="molecule type" value="Genomic_DNA"/>
</dbReference>
<dbReference type="Pfam" id="PF13538">
    <property type="entry name" value="UvrD_C_2"/>
    <property type="match status" value="1"/>
</dbReference>
<dbReference type="STRING" id="331678.Cphamn1_1416"/>
<gene>
    <name evidence="4" type="ordered locus">Cphamn1_1416</name>
</gene>
<dbReference type="InterPro" id="IPR027417">
    <property type="entry name" value="P-loop_NTPase"/>
</dbReference>
<name>B3EJE4_CHLPB</name>
<reference evidence="4" key="1">
    <citation type="submission" date="2008-06" db="EMBL/GenBank/DDBJ databases">
        <title>Complete sequence of Chlorobium phaeobacteroides BS1.</title>
        <authorList>
            <consortium name="US DOE Joint Genome Institute"/>
            <person name="Lucas S."/>
            <person name="Copeland A."/>
            <person name="Lapidus A."/>
            <person name="Glavina del Rio T."/>
            <person name="Dalin E."/>
            <person name="Tice H."/>
            <person name="Bruce D."/>
            <person name="Goodwin L."/>
            <person name="Pitluck S."/>
            <person name="Schmutz J."/>
            <person name="Larimer F."/>
            <person name="Land M."/>
            <person name="Hauser L."/>
            <person name="Kyrpides N."/>
            <person name="Ovchinnikova G."/>
            <person name="Li T."/>
            <person name="Liu Z."/>
            <person name="Zhao F."/>
            <person name="Overmann J."/>
            <person name="Bryant D.A."/>
            <person name="Richardson P."/>
        </authorList>
    </citation>
    <scope>NUCLEOTIDE SEQUENCE [LARGE SCALE GENOMIC DNA]</scope>
    <source>
        <strain evidence="4">BS1</strain>
    </source>
</reference>
<dbReference type="InterPro" id="IPR018647">
    <property type="entry name" value="SLFN_3-like_DNA/RNA_helicase"/>
</dbReference>
<dbReference type="Gene3D" id="3.40.50.300">
    <property type="entry name" value="P-loop containing nucleotide triphosphate hydrolases"/>
    <property type="match status" value="2"/>
</dbReference>
<dbReference type="SUPFAM" id="SSF52540">
    <property type="entry name" value="P-loop containing nucleoside triphosphate hydrolases"/>
    <property type="match status" value="1"/>
</dbReference>
<dbReference type="OrthoDB" id="9787585at2"/>
<dbReference type="AlphaFoldDB" id="B3EJE4"/>
<feature type="domain" description="Schlafen group 3-like DNA/RNA helicase" evidence="2">
    <location>
        <begin position="233"/>
        <end position="351"/>
    </location>
</feature>
<evidence type="ECO:0000259" key="1">
    <source>
        <dbReference type="Pfam" id="PF08378"/>
    </source>
</evidence>
<dbReference type="Pfam" id="PF09848">
    <property type="entry name" value="SLFN-g3_helicase"/>
    <property type="match status" value="1"/>
</dbReference>
<dbReference type="Pfam" id="PF08378">
    <property type="entry name" value="NERD"/>
    <property type="match status" value="1"/>
</dbReference>
<accession>B3EJE4</accession>
<evidence type="ECO:0000313" key="4">
    <source>
        <dbReference type="EMBL" id="ACE04344.1"/>
    </source>
</evidence>
<evidence type="ECO:0000259" key="2">
    <source>
        <dbReference type="Pfam" id="PF09848"/>
    </source>
</evidence>
<dbReference type="KEGG" id="cpb:Cphamn1_1416"/>
<dbReference type="InterPro" id="IPR011528">
    <property type="entry name" value="NERD"/>
</dbReference>
<dbReference type="eggNOG" id="COG0507">
    <property type="taxonomic scope" value="Bacteria"/>
</dbReference>
<feature type="domain" description="NERD" evidence="1">
    <location>
        <begin position="16"/>
        <end position="122"/>
    </location>
</feature>
<proteinExistence type="predicted"/>